<dbReference type="InterPro" id="IPR009057">
    <property type="entry name" value="Homeodomain-like_sf"/>
</dbReference>
<dbReference type="PANTHER" id="PTHR43280">
    <property type="entry name" value="ARAC-FAMILY TRANSCRIPTIONAL REGULATOR"/>
    <property type="match status" value="1"/>
</dbReference>
<dbReference type="InterPro" id="IPR037923">
    <property type="entry name" value="HTH-like"/>
</dbReference>
<proteinExistence type="predicted"/>
<dbReference type="SUPFAM" id="SSF51215">
    <property type="entry name" value="Regulatory protein AraC"/>
    <property type="match status" value="1"/>
</dbReference>
<evidence type="ECO:0000256" key="2">
    <source>
        <dbReference type="ARBA" id="ARBA00023125"/>
    </source>
</evidence>
<keyword evidence="1" id="KW-0805">Transcription regulation</keyword>
<gene>
    <name evidence="4" type="ORF">acsn021_18970</name>
</gene>
<sequence>MKSKENGILNQSDIYFYTPSTQAQKIFLYPLCTGHYYYSPDYRLERNSYDSFLLMFILKGSCTIGTNEMTAAVTENQIAFLDCYQPHSYFTKTGWEALWIHFDGVLAREYYDLIHSSLGNVITLKSNYLFLKILTLLFENFHQNSNLKEPLLSQYIITLLTQLLLSQGEYETEIRNSNIVDEIVSFIHKNLSSPLSLDFLAKKASLSPYYFLRLFKDNTGFTPHEYILLSRINLAKFTLKTTDMSVKEIGLHCGFSSESSFCTAFKKSVQMTPSVYRNTSVN</sequence>
<keyword evidence="3" id="KW-0804">Transcription</keyword>
<reference evidence="4 5" key="1">
    <citation type="journal article" date="2016" name="Int. J. Syst. Evol. Microbiol.">
        <title>Descriptions of Anaerotaenia torta gen. nov., sp. nov. and Anaerocolumna cellulosilytica gen. nov., sp. nov. isolated from a methanogenic reactor of cattle waste.</title>
        <authorList>
            <person name="Uek A."/>
            <person name="Ohtaki Y."/>
            <person name="Kaku N."/>
            <person name="Ueki K."/>
        </authorList>
    </citation>
    <scope>NUCLEOTIDE SEQUENCE [LARGE SCALE GENOMIC DNA]</scope>
    <source>
        <strain evidence="4 5">SN021</strain>
    </source>
</reference>
<dbReference type="GO" id="GO:0043565">
    <property type="term" value="F:sequence-specific DNA binding"/>
    <property type="evidence" value="ECO:0007669"/>
    <property type="project" value="InterPro"/>
</dbReference>
<dbReference type="InterPro" id="IPR018060">
    <property type="entry name" value="HTH_AraC"/>
</dbReference>
<dbReference type="KEGG" id="acel:acsn021_18970"/>
<dbReference type="SUPFAM" id="SSF46689">
    <property type="entry name" value="Homeodomain-like"/>
    <property type="match status" value="2"/>
</dbReference>
<name>A0A6S6R5J9_9FIRM</name>
<dbReference type="AlphaFoldDB" id="A0A6S6R5J9"/>
<dbReference type="SMART" id="SM00342">
    <property type="entry name" value="HTH_ARAC"/>
    <property type="match status" value="1"/>
</dbReference>
<dbReference type="Gene3D" id="1.10.10.60">
    <property type="entry name" value="Homeodomain-like"/>
    <property type="match status" value="2"/>
</dbReference>
<dbReference type="InterPro" id="IPR020449">
    <property type="entry name" value="Tscrpt_reg_AraC-type_HTH"/>
</dbReference>
<dbReference type="Proteomes" id="UP000515561">
    <property type="component" value="Chromosome"/>
</dbReference>
<dbReference type="PRINTS" id="PR00032">
    <property type="entry name" value="HTHARAC"/>
</dbReference>
<evidence type="ECO:0000313" key="5">
    <source>
        <dbReference type="Proteomes" id="UP000515561"/>
    </source>
</evidence>
<dbReference type="InterPro" id="IPR018062">
    <property type="entry name" value="HTH_AraC-typ_CS"/>
</dbReference>
<accession>A0A6S6R5J9</accession>
<dbReference type="PROSITE" id="PS00041">
    <property type="entry name" value="HTH_ARAC_FAMILY_1"/>
    <property type="match status" value="1"/>
</dbReference>
<dbReference type="RefSeq" id="WP_184091087.1">
    <property type="nucleotide sequence ID" value="NZ_AP023367.1"/>
</dbReference>
<evidence type="ECO:0000256" key="3">
    <source>
        <dbReference type="ARBA" id="ARBA00023163"/>
    </source>
</evidence>
<dbReference type="InterPro" id="IPR003313">
    <property type="entry name" value="AraC-bd"/>
</dbReference>
<dbReference type="PANTHER" id="PTHR43280:SF28">
    <property type="entry name" value="HTH-TYPE TRANSCRIPTIONAL ACTIVATOR RHAS"/>
    <property type="match status" value="1"/>
</dbReference>
<dbReference type="Pfam" id="PF12833">
    <property type="entry name" value="HTH_18"/>
    <property type="match status" value="1"/>
</dbReference>
<protein>
    <submittedName>
        <fullName evidence="4">AraC family transcriptional regulator</fullName>
    </submittedName>
</protein>
<dbReference type="PROSITE" id="PS01124">
    <property type="entry name" value="HTH_ARAC_FAMILY_2"/>
    <property type="match status" value="1"/>
</dbReference>
<keyword evidence="5" id="KW-1185">Reference proteome</keyword>
<organism evidence="4 5">
    <name type="scientific">Anaerocolumna cellulosilytica</name>
    <dbReference type="NCBI Taxonomy" id="433286"/>
    <lineage>
        <taxon>Bacteria</taxon>
        <taxon>Bacillati</taxon>
        <taxon>Bacillota</taxon>
        <taxon>Clostridia</taxon>
        <taxon>Lachnospirales</taxon>
        <taxon>Lachnospiraceae</taxon>
        <taxon>Anaerocolumna</taxon>
    </lineage>
</organism>
<keyword evidence="2" id="KW-0238">DNA-binding</keyword>
<dbReference type="EMBL" id="AP023367">
    <property type="protein sequence ID" value="BCJ94328.1"/>
    <property type="molecule type" value="Genomic_DNA"/>
</dbReference>
<dbReference type="GO" id="GO:0003700">
    <property type="term" value="F:DNA-binding transcription factor activity"/>
    <property type="evidence" value="ECO:0007669"/>
    <property type="project" value="InterPro"/>
</dbReference>
<evidence type="ECO:0000313" key="4">
    <source>
        <dbReference type="EMBL" id="BCJ94328.1"/>
    </source>
</evidence>
<dbReference type="Gene3D" id="2.60.120.280">
    <property type="entry name" value="Regulatory protein AraC"/>
    <property type="match status" value="1"/>
</dbReference>
<dbReference type="Pfam" id="PF02311">
    <property type="entry name" value="AraC_binding"/>
    <property type="match status" value="1"/>
</dbReference>
<evidence type="ECO:0000256" key="1">
    <source>
        <dbReference type="ARBA" id="ARBA00023015"/>
    </source>
</evidence>